<dbReference type="Pfam" id="PF00535">
    <property type="entry name" value="Glycos_transf_2"/>
    <property type="match status" value="1"/>
</dbReference>
<name>A0A2T6C4Q3_9BACL</name>
<dbReference type="EMBL" id="QBKR01000004">
    <property type="protein sequence ID" value="PTX63272.1"/>
    <property type="molecule type" value="Genomic_DNA"/>
</dbReference>
<proteinExistence type="predicted"/>
<reference evidence="2 3" key="1">
    <citation type="submission" date="2018-04" db="EMBL/GenBank/DDBJ databases">
        <title>Genomic Encyclopedia of Archaeal and Bacterial Type Strains, Phase II (KMG-II): from individual species to whole genera.</title>
        <authorList>
            <person name="Goeker M."/>
        </authorList>
    </citation>
    <scope>NUCLEOTIDE SEQUENCE [LARGE SCALE GENOMIC DNA]</scope>
    <source>
        <strain evidence="2 3">DSM 45787</strain>
    </source>
</reference>
<feature type="domain" description="Glycosyltransferase 2-like" evidence="1">
    <location>
        <begin position="6"/>
        <end position="112"/>
    </location>
</feature>
<dbReference type="Proteomes" id="UP000244240">
    <property type="component" value="Unassembled WGS sequence"/>
</dbReference>
<evidence type="ECO:0000313" key="3">
    <source>
        <dbReference type="Proteomes" id="UP000244240"/>
    </source>
</evidence>
<accession>A0A2T6C4Q3</accession>
<dbReference type="InterPro" id="IPR029044">
    <property type="entry name" value="Nucleotide-diphossugar_trans"/>
</dbReference>
<dbReference type="OrthoDB" id="6713581at2"/>
<evidence type="ECO:0000259" key="1">
    <source>
        <dbReference type="Pfam" id="PF00535"/>
    </source>
</evidence>
<dbReference type="GO" id="GO:0016740">
    <property type="term" value="F:transferase activity"/>
    <property type="evidence" value="ECO:0007669"/>
    <property type="project" value="UniProtKB-KW"/>
</dbReference>
<dbReference type="PANTHER" id="PTHR43685:SF2">
    <property type="entry name" value="GLYCOSYLTRANSFERASE 2-LIKE DOMAIN-CONTAINING PROTEIN"/>
    <property type="match status" value="1"/>
</dbReference>
<sequence length="226" mass="26918">MEGVSVITCTIRPNQIHNVYENYARQMFKKKELIIILNRKNMDLHRWLQMAKNFNNVRVYQIPGVPLGVCLNFGIRKARYSFIAKFDDDDYYAPKYLTQAVHALKTTRASLVGKDAHTTYFEGKKLIAVFRPHKQNRYTNHVGGGTFVFKKNVFPHVQFPARTLGEDIIFQQRLRRKGYKIYSTDRYYYVSIRRKNKRTHTWKEKDEKGLRYCKIIARSENYRSYV</sequence>
<dbReference type="InterPro" id="IPR050834">
    <property type="entry name" value="Glycosyltransf_2"/>
</dbReference>
<evidence type="ECO:0000313" key="2">
    <source>
        <dbReference type="EMBL" id="PTX63272.1"/>
    </source>
</evidence>
<organism evidence="2 3">
    <name type="scientific">Melghirimyces profundicolus</name>
    <dbReference type="NCBI Taxonomy" id="1242148"/>
    <lineage>
        <taxon>Bacteria</taxon>
        <taxon>Bacillati</taxon>
        <taxon>Bacillota</taxon>
        <taxon>Bacilli</taxon>
        <taxon>Bacillales</taxon>
        <taxon>Thermoactinomycetaceae</taxon>
        <taxon>Melghirimyces</taxon>
    </lineage>
</organism>
<protein>
    <submittedName>
        <fullName evidence="2">Glycosyl transferase family 2</fullName>
    </submittedName>
</protein>
<dbReference type="RefSeq" id="WP_108022103.1">
    <property type="nucleotide sequence ID" value="NZ_QBKR01000004.1"/>
</dbReference>
<gene>
    <name evidence="2" type="ORF">C8P63_104117</name>
</gene>
<dbReference type="InterPro" id="IPR001173">
    <property type="entry name" value="Glyco_trans_2-like"/>
</dbReference>
<keyword evidence="2" id="KW-0808">Transferase</keyword>
<dbReference type="PANTHER" id="PTHR43685">
    <property type="entry name" value="GLYCOSYLTRANSFERASE"/>
    <property type="match status" value="1"/>
</dbReference>
<dbReference type="SUPFAM" id="SSF53448">
    <property type="entry name" value="Nucleotide-diphospho-sugar transferases"/>
    <property type="match status" value="1"/>
</dbReference>
<dbReference type="AlphaFoldDB" id="A0A2T6C4Q3"/>
<dbReference type="Gene3D" id="3.90.550.10">
    <property type="entry name" value="Spore Coat Polysaccharide Biosynthesis Protein SpsA, Chain A"/>
    <property type="match status" value="1"/>
</dbReference>
<keyword evidence="3" id="KW-1185">Reference proteome</keyword>
<comment type="caution">
    <text evidence="2">The sequence shown here is derived from an EMBL/GenBank/DDBJ whole genome shotgun (WGS) entry which is preliminary data.</text>
</comment>